<organism evidence="1 2">
    <name type="scientific">Dovyalis caffra</name>
    <dbReference type="NCBI Taxonomy" id="77055"/>
    <lineage>
        <taxon>Eukaryota</taxon>
        <taxon>Viridiplantae</taxon>
        <taxon>Streptophyta</taxon>
        <taxon>Embryophyta</taxon>
        <taxon>Tracheophyta</taxon>
        <taxon>Spermatophyta</taxon>
        <taxon>Magnoliopsida</taxon>
        <taxon>eudicotyledons</taxon>
        <taxon>Gunneridae</taxon>
        <taxon>Pentapetalae</taxon>
        <taxon>rosids</taxon>
        <taxon>fabids</taxon>
        <taxon>Malpighiales</taxon>
        <taxon>Salicaceae</taxon>
        <taxon>Flacourtieae</taxon>
        <taxon>Dovyalis</taxon>
    </lineage>
</organism>
<comment type="caution">
    <text evidence="1">The sequence shown here is derived from an EMBL/GenBank/DDBJ whole genome shotgun (WGS) entry which is preliminary data.</text>
</comment>
<evidence type="ECO:0000313" key="2">
    <source>
        <dbReference type="Proteomes" id="UP001314170"/>
    </source>
</evidence>
<protein>
    <submittedName>
        <fullName evidence="1">Uncharacterized protein</fullName>
    </submittedName>
</protein>
<sequence length="50" mass="5667">MKTEAKQMNFAVSKDLRNMIYLVGGIMLWELPLVNTSDEALLVSFFDNGD</sequence>
<gene>
    <name evidence="1" type="ORF">DCAF_LOCUS8666</name>
</gene>
<accession>A0AAV1RAB6</accession>
<evidence type="ECO:0000313" key="1">
    <source>
        <dbReference type="EMBL" id="CAK7331821.1"/>
    </source>
</evidence>
<reference evidence="1 2" key="1">
    <citation type="submission" date="2024-01" db="EMBL/GenBank/DDBJ databases">
        <authorList>
            <person name="Waweru B."/>
        </authorList>
    </citation>
    <scope>NUCLEOTIDE SEQUENCE [LARGE SCALE GENOMIC DNA]</scope>
</reference>
<name>A0AAV1RAB6_9ROSI</name>
<dbReference type="AlphaFoldDB" id="A0AAV1RAB6"/>
<dbReference type="EMBL" id="CAWUPB010000913">
    <property type="protein sequence ID" value="CAK7331821.1"/>
    <property type="molecule type" value="Genomic_DNA"/>
</dbReference>
<proteinExistence type="predicted"/>
<keyword evidence="2" id="KW-1185">Reference proteome</keyword>
<dbReference type="Proteomes" id="UP001314170">
    <property type="component" value="Unassembled WGS sequence"/>
</dbReference>